<evidence type="ECO:0008006" key="3">
    <source>
        <dbReference type="Google" id="ProtNLM"/>
    </source>
</evidence>
<gene>
    <name evidence="1" type="ORF">V2V91_04230</name>
</gene>
<reference evidence="1 2" key="1">
    <citation type="submission" date="2024-01" db="EMBL/GenBank/DDBJ databases">
        <title>the genome sequence of strain Microbacterium schleiferi NBRC 15075.</title>
        <authorList>
            <person name="Ding Y."/>
            <person name="Zhang G."/>
        </authorList>
    </citation>
    <scope>NUCLEOTIDE SEQUENCE [LARGE SCALE GENOMIC DNA]</scope>
    <source>
        <strain evidence="1 2">NBRC 15075</strain>
    </source>
</reference>
<keyword evidence="2" id="KW-1185">Reference proteome</keyword>
<organism evidence="1 2">
    <name type="scientific">Microbacterium schleiferi</name>
    <dbReference type="NCBI Taxonomy" id="69362"/>
    <lineage>
        <taxon>Bacteria</taxon>
        <taxon>Bacillati</taxon>
        <taxon>Actinomycetota</taxon>
        <taxon>Actinomycetes</taxon>
        <taxon>Micrococcales</taxon>
        <taxon>Microbacteriaceae</taxon>
        <taxon>Microbacterium</taxon>
    </lineage>
</organism>
<sequence length="90" mass="9749">MSRAADATWVPRSEASDTAHTRVIHAGETSLHEYVIHYVIEGAIALEVESLGIWELRAADAVAHPGALRNRWHLRGDGSARVAFVYTGGA</sequence>
<evidence type="ECO:0000313" key="2">
    <source>
        <dbReference type="Proteomes" id="UP001351900"/>
    </source>
</evidence>
<dbReference type="RefSeq" id="WP_331790908.1">
    <property type="nucleotide sequence ID" value="NZ_BAAAUO010000005.1"/>
</dbReference>
<name>A0ABU7V401_9MICO</name>
<comment type="caution">
    <text evidence="1">The sequence shown here is derived from an EMBL/GenBank/DDBJ whole genome shotgun (WGS) entry which is preliminary data.</text>
</comment>
<dbReference type="Proteomes" id="UP001351900">
    <property type="component" value="Unassembled WGS sequence"/>
</dbReference>
<evidence type="ECO:0000313" key="1">
    <source>
        <dbReference type="EMBL" id="MEF2254345.1"/>
    </source>
</evidence>
<accession>A0ABU7V401</accession>
<proteinExistence type="predicted"/>
<protein>
    <recommendedName>
        <fullName evidence="3">Cupin domain-containing protein</fullName>
    </recommendedName>
</protein>
<dbReference type="EMBL" id="JAZHOV010000002">
    <property type="protein sequence ID" value="MEF2254345.1"/>
    <property type="molecule type" value="Genomic_DNA"/>
</dbReference>